<feature type="signal peptide" evidence="1">
    <location>
        <begin position="1"/>
        <end position="20"/>
    </location>
</feature>
<dbReference type="InterPro" id="IPR001223">
    <property type="entry name" value="Glyco_hydro18_cat"/>
</dbReference>
<gene>
    <name evidence="3" type="ORF">PLEPLA_LOCUS26223</name>
</gene>
<dbReference type="Proteomes" id="UP001153269">
    <property type="component" value="Unassembled WGS sequence"/>
</dbReference>
<dbReference type="InterPro" id="IPR029070">
    <property type="entry name" value="Chitinase_insertion_sf"/>
</dbReference>
<accession>A0A9N7UW35</accession>
<dbReference type="AlphaFoldDB" id="A0A9N7UW35"/>
<dbReference type="GO" id="GO:0008061">
    <property type="term" value="F:chitin binding"/>
    <property type="evidence" value="ECO:0007669"/>
    <property type="project" value="InterPro"/>
</dbReference>
<evidence type="ECO:0000313" key="4">
    <source>
        <dbReference type="Proteomes" id="UP001153269"/>
    </source>
</evidence>
<keyword evidence="4" id="KW-1185">Reference proteome</keyword>
<feature type="chain" id="PRO_5040452407" description="GH18 domain-containing protein" evidence="1">
    <location>
        <begin position="21"/>
        <end position="312"/>
    </location>
</feature>
<reference evidence="3" key="1">
    <citation type="submission" date="2020-03" db="EMBL/GenBank/DDBJ databases">
        <authorList>
            <person name="Weist P."/>
        </authorList>
    </citation>
    <scope>NUCLEOTIDE SEQUENCE</scope>
</reference>
<dbReference type="EMBL" id="CADEAL010002132">
    <property type="protein sequence ID" value="CAB1438281.1"/>
    <property type="molecule type" value="Genomic_DNA"/>
</dbReference>
<dbReference type="InterPro" id="IPR017853">
    <property type="entry name" value="GH"/>
</dbReference>
<dbReference type="GO" id="GO:0005576">
    <property type="term" value="C:extracellular region"/>
    <property type="evidence" value="ECO:0007669"/>
    <property type="project" value="TreeGrafter"/>
</dbReference>
<dbReference type="InterPro" id="IPR050314">
    <property type="entry name" value="Glycosyl_Hydrlase_18"/>
</dbReference>
<feature type="domain" description="GH18" evidence="2">
    <location>
        <begin position="21"/>
        <end position="312"/>
    </location>
</feature>
<dbReference type="Gene3D" id="3.10.50.10">
    <property type="match status" value="1"/>
</dbReference>
<keyword evidence="1" id="KW-0732">Signal</keyword>
<organism evidence="3 4">
    <name type="scientific">Pleuronectes platessa</name>
    <name type="common">European plaice</name>
    <dbReference type="NCBI Taxonomy" id="8262"/>
    <lineage>
        <taxon>Eukaryota</taxon>
        <taxon>Metazoa</taxon>
        <taxon>Chordata</taxon>
        <taxon>Craniata</taxon>
        <taxon>Vertebrata</taxon>
        <taxon>Euteleostomi</taxon>
        <taxon>Actinopterygii</taxon>
        <taxon>Neopterygii</taxon>
        <taxon>Teleostei</taxon>
        <taxon>Neoteleostei</taxon>
        <taxon>Acanthomorphata</taxon>
        <taxon>Carangaria</taxon>
        <taxon>Pleuronectiformes</taxon>
        <taxon>Pleuronectoidei</taxon>
        <taxon>Pleuronectidae</taxon>
        <taxon>Pleuronectes</taxon>
    </lineage>
</organism>
<protein>
    <recommendedName>
        <fullName evidence="2">GH18 domain-containing protein</fullName>
    </recommendedName>
</protein>
<dbReference type="PANTHER" id="PTHR11177:SF379">
    <property type="entry name" value="CHITINASE"/>
    <property type="match status" value="1"/>
</dbReference>
<evidence type="ECO:0000259" key="2">
    <source>
        <dbReference type="PROSITE" id="PS51910"/>
    </source>
</evidence>
<sequence>MCNIVLTAGLCLVIASLGSSERLVCYFNSLAEDRADAGKFTIEDIDPNKCTHLIYAFSDINDFNELVPTRRADIFRYQLFNGLKNRNPSLKTLLAVGGPTFNKEKFTTMVSTTQNRTTFIQSAVALLRIFQFDGLNLDWMYPVGAGGDPDNKQKFTLLCKELNAAFETEGKKHNRDRLILTASVSAEREVIDASYEVKNITKDLDFLNVLTYDFHGPWENVTGHHSPLFGGSHDTGDKIYYNTDSAMQYWLDKGAPAQLLNLGLAAYGRAFSLSSASSDVGAPANGTGEEGCYTGEEGFWAYYEVLLYYYEL</sequence>
<dbReference type="InterPro" id="IPR011583">
    <property type="entry name" value="Chitinase_II/V-like_cat"/>
</dbReference>
<proteinExistence type="predicted"/>
<dbReference type="PANTHER" id="PTHR11177">
    <property type="entry name" value="CHITINASE"/>
    <property type="match status" value="1"/>
</dbReference>
<dbReference type="SUPFAM" id="SSF54556">
    <property type="entry name" value="Chitinase insertion domain"/>
    <property type="match status" value="1"/>
</dbReference>
<dbReference type="Gene3D" id="3.20.20.80">
    <property type="entry name" value="Glycosidases"/>
    <property type="match status" value="1"/>
</dbReference>
<evidence type="ECO:0000313" key="3">
    <source>
        <dbReference type="EMBL" id="CAB1438281.1"/>
    </source>
</evidence>
<dbReference type="SUPFAM" id="SSF51445">
    <property type="entry name" value="(Trans)glycosidases"/>
    <property type="match status" value="1"/>
</dbReference>
<dbReference type="GO" id="GO:0005975">
    <property type="term" value="P:carbohydrate metabolic process"/>
    <property type="evidence" value="ECO:0007669"/>
    <property type="project" value="InterPro"/>
</dbReference>
<comment type="caution">
    <text evidence="3">The sequence shown here is derived from an EMBL/GenBank/DDBJ whole genome shotgun (WGS) entry which is preliminary data.</text>
</comment>
<dbReference type="Pfam" id="PF00704">
    <property type="entry name" value="Glyco_hydro_18"/>
    <property type="match status" value="1"/>
</dbReference>
<dbReference type="SMART" id="SM00636">
    <property type="entry name" value="Glyco_18"/>
    <property type="match status" value="1"/>
</dbReference>
<name>A0A9N7UW35_PLEPL</name>
<evidence type="ECO:0000256" key="1">
    <source>
        <dbReference type="SAM" id="SignalP"/>
    </source>
</evidence>
<dbReference type="PROSITE" id="PS51910">
    <property type="entry name" value="GH18_2"/>
    <property type="match status" value="1"/>
</dbReference>